<dbReference type="InterPro" id="IPR004358">
    <property type="entry name" value="Sig_transdc_His_kin-like_C"/>
</dbReference>
<name>A0A3A8NBG4_9BACT</name>
<dbReference type="Proteomes" id="UP000272888">
    <property type="component" value="Unassembled WGS sequence"/>
</dbReference>
<dbReference type="EC" id="2.7.13.3" evidence="2"/>
<evidence type="ECO:0000313" key="7">
    <source>
        <dbReference type="EMBL" id="RKH36714.1"/>
    </source>
</evidence>
<organism evidence="7 8">
    <name type="scientific">Corallococcus llansteffanensis</name>
    <dbReference type="NCBI Taxonomy" id="2316731"/>
    <lineage>
        <taxon>Bacteria</taxon>
        <taxon>Pseudomonadati</taxon>
        <taxon>Myxococcota</taxon>
        <taxon>Myxococcia</taxon>
        <taxon>Myxococcales</taxon>
        <taxon>Cystobacterineae</taxon>
        <taxon>Myxococcaceae</taxon>
        <taxon>Corallococcus</taxon>
    </lineage>
</organism>
<dbReference type="CDD" id="cd00075">
    <property type="entry name" value="HATPase"/>
    <property type="match status" value="1"/>
</dbReference>
<protein>
    <recommendedName>
        <fullName evidence="2">histidine kinase</fullName>
        <ecNumber evidence="2">2.7.13.3</ecNumber>
    </recommendedName>
</protein>
<keyword evidence="4" id="KW-0418">Kinase</keyword>
<dbReference type="SUPFAM" id="SSF55874">
    <property type="entry name" value="ATPase domain of HSP90 chaperone/DNA topoisomerase II/histidine kinase"/>
    <property type="match status" value="1"/>
</dbReference>
<dbReference type="PRINTS" id="PR00344">
    <property type="entry name" value="BCTRLSENSOR"/>
</dbReference>
<comment type="catalytic activity">
    <reaction evidence="1">
        <text>ATP + protein L-histidine = ADP + protein N-phospho-L-histidine.</text>
        <dbReference type="EC" id="2.7.13.3"/>
    </reaction>
</comment>
<comment type="caution">
    <text evidence="7">The sequence shown here is derived from an EMBL/GenBank/DDBJ whole genome shotgun (WGS) entry which is preliminary data.</text>
</comment>
<dbReference type="EMBL" id="RAWB01000991">
    <property type="protein sequence ID" value="RKH36714.1"/>
    <property type="molecule type" value="Genomic_DNA"/>
</dbReference>
<evidence type="ECO:0000256" key="3">
    <source>
        <dbReference type="ARBA" id="ARBA00022679"/>
    </source>
</evidence>
<keyword evidence="3" id="KW-0808">Transferase</keyword>
<feature type="non-terminal residue" evidence="7">
    <location>
        <position position="1"/>
    </location>
</feature>
<sequence>IDRAGRSVGLGLYIVRSIVEAHGGRIMVQSTAEEGTTFTVRLVRLPGPGVRD</sequence>
<dbReference type="InterPro" id="IPR036890">
    <property type="entry name" value="HATPase_C_sf"/>
</dbReference>
<keyword evidence="5" id="KW-0902">Two-component regulatory system</keyword>
<dbReference type="AlphaFoldDB" id="A0A3A8NBG4"/>
<dbReference type="PANTHER" id="PTHR43711:SF1">
    <property type="entry name" value="HISTIDINE KINASE 1"/>
    <property type="match status" value="1"/>
</dbReference>
<evidence type="ECO:0000313" key="8">
    <source>
        <dbReference type="Proteomes" id="UP000272888"/>
    </source>
</evidence>
<dbReference type="InterPro" id="IPR003594">
    <property type="entry name" value="HATPase_dom"/>
</dbReference>
<dbReference type="InterPro" id="IPR050736">
    <property type="entry name" value="Sensor_HK_Regulatory"/>
</dbReference>
<dbReference type="GO" id="GO:0000160">
    <property type="term" value="P:phosphorelay signal transduction system"/>
    <property type="evidence" value="ECO:0007669"/>
    <property type="project" value="UniProtKB-KW"/>
</dbReference>
<gene>
    <name evidence="7" type="ORF">D7V93_42775</name>
</gene>
<dbReference type="PANTHER" id="PTHR43711">
    <property type="entry name" value="TWO-COMPONENT HISTIDINE KINASE"/>
    <property type="match status" value="1"/>
</dbReference>
<evidence type="ECO:0000256" key="1">
    <source>
        <dbReference type="ARBA" id="ARBA00000085"/>
    </source>
</evidence>
<keyword evidence="8" id="KW-1185">Reference proteome</keyword>
<proteinExistence type="predicted"/>
<evidence type="ECO:0000259" key="6">
    <source>
        <dbReference type="Pfam" id="PF02518"/>
    </source>
</evidence>
<evidence type="ECO:0000256" key="2">
    <source>
        <dbReference type="ARBA" id="ARBA00012438"/>
    </source>
</evidence>
<reference evidence="8" key="1">
    <citation type="submission" date="2018-09" db="EMBL/GenBank/DDBJ databases">
        <authorList>
            <person name="Livingstone P.G."/>
            <person name="Whitworth D.E."/>
        </authorList>
    </citation>
    <scope>NUCLEOTIDE SEQUENCE [LARGE SCALE GENOMIC DNA]</scope>
    <source>
        <strain evidence="8">CA051B</strain>
    </source>
</reference>
<dbReference type="Gene3D" id="3.30.565.10">
    <property type="entry name" value="Histidine kinase-like ATPase, C-terminal domain"/>
    <property type="match status" value="1"/>
</dbReference>
<dbReference type="Pfam" id="PF02518">
    <property type="entry name" value="HATPase_c"/>
    <property type="match status" value="1"/>
</dbReference>
<accession>A0A3A8NBG4</accession>
<feature type="domain" description="Histidine kinase/HSP90-like ATPase" evidence="6">
    <location>
        <begin position="3"/>
        <end position="42"/>
    </location>
</feature>
<evidence type="ECO:0000256" key="5">
    <source>
        <dbReference type="ARBA" id="ARBA00023012"/>
    </source>
</evidence>
<evidence type="ECO:0000256" key="4">
    <source>
        <dbReference type="ARBA" id="ARBA00022777"/>
    </source>
</evidence>
<dbReference type="GO" id="GO:0004673">
    <property type="term" value="F:protein histidine kinase activity"/>
    <property type="evidence" value="ECO:0007669"/>
    <property type="project" value="UniProtKB-EC"/>
</dbReference>